<sequence length="62" mass="6513">MAFALCHAPARQTRSGPGVTWVVRVPLGLATVMEVAVVSSVTVTFLPVRFASSIAQAFEPLA</sequence>
<name>A0A6H9UPC2_9ACTN</name>
<gene>
    <name evidence="1" type="ORF">F7R91_38950</name>
</gene>
<reference evidence="1 2" key="1">
    <citation type="submission" date="2019-09" db="EMBL/GenBank/DDBJ databases">
        <title>Screening of Novel Bioactive Compounds from Soil-Associated.</title>
        <authorList>
            <person name="Zhao S."/>
        </authorList>
    </citation>
    <scope>NUCLEOTIDE SEQUENCE [LARGE SCALE GENOMIC DNA]</scope>
    <source>
        <strain evidence="1 2">HIT-DPA4</strain>
    </source>
</reference>
<keyword evidence="2" id="KW-1185">Reference proteome</keyword>
<protein>
    <submittedName>
        <fullName evidence="1">Uncharacterized protein</fullName>
    </submittedName>
</protein>
<evidence type="ECO:0000313" key="1">
    <source>
        <dbReference type="EMBL" id="KAB1139671.1"/>
    </source>
</evidence>
<dbReference type="Proteomes" id="UP000442707">
    <property type="component" value="Unassembled WGS sequence"/>
</dbReference>
<evidence type="ECO:0000313" key="2">
    <source>
        <dbReference type="Proteomes" id="UP000442707"/>
    </source>
</evidence>
<comment type="caution">
    <text evidence="1">The sequence shown here is derived from an EMBL/GenBank/DDBJ whole genome shotgun (WGS) entry which is preliminary data.</text>
</comment>
<proteinExistence type="predicted"/>
<dbReference type="RefSeq" id="WP_150958241.1">
    <property type="nucleotide sequence ID" value="NZ_VZRB01000055.1"/>
</dbReference>
<dbReference type="AlphaFoldDB" id="A0A6H9UPC2"/>
<dbReference type="EMBL" id="VZRB01000055">
    <property type="protein sequence ID" value="KAB1139671.1"/>
    <property type="molecule type" value="Genomic_DNA"/>
</dbReference>
<accession>A0A6H9UPC2</accession>
<organism evidence="1 2">
    <name type="scientific">Streptomyces luteolifulvus</name>
    <dbReference type="NCBI Taxonomy" id="2615112"/>
    <lineage>
        <taxon>Bacteria</taxon>
        <taxon>Bacillati</taxon>
        <taxon>Actinomycetota</taxon>
        <taxon>Actinomycetes</taxon>
        <taxon>Kitasatosporales</taxon>
        <taxon>Streptomycetaceae</taxon>
        <taxon>Streptomyces</taxon>
    </lineage>
</organism>